<keyword evidence="1" id="KW-0560">Oxidoreductase</keyword>
<dbReference type="EMBL" id="FOHZ01000005">
    <property type="protein sequence ID" value="SET17220.1"/>
    <property type="molecule type" value="Genomic_DNA"/>
</dbReference>
<dbReference type="RefSeq" id="WP_091849939.1">
    <property type="nucleotide sequence ID" value="NZ_FOHZ01000005.1"/>
</dbReference>
<evidence type="ECO:0000256" key="2">
    <source>
        <dbReference type="SAM" id="MobiDB-lite"/>
    </source>
</evidence>
<name>A0A1I0CDN7_9GAMM</name>
<dbReference type="CDD" id="cd01518">
    <property type="entry name" value="RHOD_YceA"/>
    <property type="match status" value="1"/>
</dbReference>
<accession>A0A1I0CDN7</accession>
<dbReference type="Pfam" id="PF17773">
    <property type="entry name" value="UPF0176_N"/>
    <property type="match status" value="1"/>
</dbReference>
<dbReference type="HAMAP" id="MF_00469">
    <property type="entry name" value="TrhO"/>
    <property type="match status" value="1"/>
</dbReference>
<dbReference type="OrthoDB" id="9778326at2"/>
<dbReference type="InterPro" id="IPR001763">
    <property type="entry name" value="Rhodanese-like_dom"/>
</dbReference>
<dbReference type="Gene3D" id="3.30.70.100">
    <property type="match status" value="1"/>
</dbReference>
<evidence type="ECO:0000256" key="1">
    <source>
        <dbReference type="HAMAP-Rule" id="MF_00469"/>
    </source>
</evidence>
<dbReference type="NCBIfam" id="NF001136">
    <property type="entry name" value="PRK00142.1-4"/>
    <property type="match status" value="1"/>
</dbReference>
<dbReference type="InterPro" id="IPR036873">
    <property type="entry name" value="Rhodanese-like_dom_sf"/>
</dbReference>
<comment type="similarity">
    <text evidence="1">Belongs to the TrhO family.</text>
</comment>
<dbReference type="PROSITE" id="PS50206">
    <property type="entry name" value="RHODANESE_3"/>
    <property type="match status" value="1"/>
</dbReference>
<dbReference type="Pfam" id="PF00581">
    <property type="entry name" value="Rhodanese"/>
    <property type="match status" value="1"/>
</dbReference>
<dbReference type="SMART" id="SM00450">
    <property type="entry name" value="RHOD"/>
    <property type="match status" value="1"/>
</dbReference>
<dbReference type="InterPro" id="IPR040503">
    <property type="entry name" value="TRHO_N"/>
</dbReference>
<evidence type="ECO:0000259" key="3">
    <source>
        <dbReference type="PROSITE" id="PS50206"/>
    </source>
</evidence>
<dbReference type="AlphaFoldDB" id="A0A1I0CDN7"/>
<feature type="region of interest" description="Disordered" evidence="2">
    <location>
        <begin position="312"/>
        <end position="339"/>
    </location>
</feature>
<dbReference type="InterPro" id="IPR020936">
    <property type="entry name" value="TrhO"/>
</dbReference>
<evidence type="ECO:0000313" key="5">
    <source>
        <dbReference type="Proteomes" id="UP000198762"/>
    </source>
</evidence>
<dbReference type="PANTHER" id="PTHR43268:SF3">
    <property type="entry name" value="RHODANESE-LIKE DOMAIN-CONTAINING PROTEIN 7-RELATED"/>
    <property type="match status" value="1"/>
</dbReference>
<feature type="domain" description="Rhodanese" evidence="3">
    <location>
        <begin position="124"/>
        <end position="218"/>
    </location>
</feature>
<feature type="compositionally biased region" description="Basic and acidic residues" evidence="2">
    <location>
        <begin position="328"/>
        <end position="339"/>
    </location>
</feature>
<reference evidence="5" key="1">
    <citation type="submission" date="2016-10" db="EMBL/GenBank/DDBJ databases">
        <authorList>
            <person name="Varghese N."/>
            <person name="Submissions S."/>
        </authorList>
    </citation>
    <scope>NUCLEOTIDE SEQUENCE [LARGE SCALE GENOMIC DNA]</scope>
    <source>
        <strain evidence="5">CGMCC 1.6489</strain>
    </source>
</reference>
<dbReference type="GO" id="GO:0006400">
    <property type="term" value="P:tRNA modification"/>
    <property type="evidence" value="ECO:0007669"/>
    <property type="project" value="UniProtKB-UniRule"/>
</dbReference>
<dbReference type="STRING" id="430453.SAMN04487962_10587"/>
<dbReference type="Gene3D" id="3.40.250.10">
    <property type="entry name" value="Rhodanese-like domain"/>
    <property type="match status" value="1"/>
</dbReference>
<dbReference type="SUPFAM" id="SSF52821">
    <property type="entry name" value="Rhodanese/Cell cycle control phosphatase"/>
    <property type="match status" value="1"/>
</dbReference>
<evidence type="ECO:0000313" key="4">
    <source>
        <dbReference type="EMBL" id="SET17220.1"/>
    </source>
</evidence>
<gene>
    <name evidence="1" type="primary">trhO</name>
    <name evidence="4" type="ORF">SAMN04487962_10587</name>
</gene>
<dbReference type="EC" id="1.14.-.-" evidence="1"/>
<keyword evidence="1" id="KW-0819">tRNA processing</keyword>
<comment type="catalytic activity">
    <reaction evidence="1">
        <text>uridine(34) in tRNA + AH2 + O2 = 5-hydroxyuridine(34) in tRNA + A + H2O</text>
        <dbReference type="Rhea" id="RHEA:64224"/>
        <dbReference type="Rhea" id="RHEA-COMP:11727"/>
        <dbReference type="Rhea" id="RHEA-COMP:13381"/>
        <dbReference type="ChEBI" id="CHEBI:13193"/>
        <dbReference type="ChEBI" id="CHEBI:15377"/>
        <dbReference type="ChEBI" id="CHEBI:15379"/>
        <dbReference type="ChEBI" id="CHEBI:17499"/>
        <dbReference type="ChEBI" id="CHEBI:65315"/>
        <dbReference type="ChEBI" id="CHEBI:136877"/>
    </reaction>
</comment>
<dbReference type="GO" id="GO:0016705">
    <property type="term" value="F:oxidoreductase activity, acting on paired donors, with incorporation or reduction of molecular oxygen"/>
    <property type="evidence" value="ECO:0007669"/>
    <property type="project" value="UniProtKB-UniRule"/>
</dbReference>
<sequence length="339" mass="38876">MSQTVVVCALYKFAELNDYRDLRQPLLDLMLAKDVHGTLLLAREGINGTIAGSREGIDAIKEWLGQDERFGGIDYKESFVDIQPFKRTKVKLKKEIVTMGVEGIDPKRTVGTYVEPREWNDLISDPDVLLIDTRNQYEVEIGTFERAVNPATDSFREFPQYVKENLDPGKHRKVAMFCTGGIRCEKSTAFLKEQGFEEVYHLKGGILNYLESVPEENSLWRGECFVFDDRVTVNHQLERGQYDQCHACRRPITEDDKQRPEYERGVSCPQCIDTVTEEQRARFAERERQVRLARERGEAHVGGEAARIIAERKARKKAERARQAARSARGEQCRKKASA</sequence>
<dbReference type="PANTHER" id="PTHR43268">
    <property type="entry name" value="THIOSULFATE SULFURTRANSFERASE/RHODANESE-LIKE DOMAIN-CONTAINING PROTEIN 2"/>
    <property type="match status" value="1"/>
</dbReference>
<protein>
    <recommendedName>
        <fullName evidence="1">tRNA uridine(34) hydroxylase</fullName>
        <ecNumber evidence="1">1.14.-.-</ecNumber>
    </recommendedName>
    <alternativeName>
        <fullName evidence="1">tRNA hydroxylation protein O</fullName>
    </alternativeName>
</protein>
<organism evidence="4 5">
    <name type="scientific">Marinobacter segnicrescens</name>
    <dbReference type="NCBI Taxonomy" id="430453"/>
    <lineage>
        <taxon>Bacteria</taxon>
        <taxon>Pseudomonadati</taxon>
        <taxon>Pseudomonadota</taxon>
        <taxon>Gammaproteobacteria</taxon>
        <taxon>Pseudomonadales</taxon>
        <taxon>Marinobacteraceae</taxon>
        <taxon>Marinobacter</taxon>
    </lineage>
</organism>
<proteinExistence type="inferred from homology"/>
<keyword evidence="5" id="KW-1185">Reference proteome</keyword>
<comment type="function">
    <text evidence="1">Catalyzes oxygen-dependent 5-hydroxyuridine (ho5U) modification at position 34 in tRNAs.</text>
</comment>
<dbReference type="Proteomes" id="UP000198762">
    <property type="component" value="Unassembled WGS sequence"/>
</dbReference>